<dbReference type="Pfam" id="PF05899">
    <property type="entry name" value="Cupin_3"/>
    <property type="match status" value="1"/>
</dbReference>
<dbReference type="AlphaFoldDB" id="A0A9J6RKP0"/>
<comment type="caution">
    <text evidence="2">The sequence shown here is derived from an EMBL/GenBank/DDBJ whole genome shotgun (WGS) entry which is preliminary data.</text>
</comment>
<dbReference type="PANTHER" id="PTHR40943">
    <property type="entry name" value="CYTOPLASMIC PROTEIN-RELATED"/>
    <property type="match status" value="1"/>
</dbReference>
<gene>
    <name evidence="2" type="ORF">O0V09_08670</name>
</gene>
<feature type="domain" description="(S)-ureidoglycine aminohydrolase cupin" evidence="1">
    <location>
        <begin position="42"/>
        <end position="115"/>
    </location>
</feature>
<evidence type="ECO:0000313" key="3">
    <source>
        <dbReference type="Proteomes" id="UP001069090"/>
    </source>
</evidence>
<reference evidence="2 3" key="1">
    <citation type="submission" date="2022-12" db="EMBL/GenBank/DDBJ databases">
        <title>Dasania phycosphaerae sp. nov., isolated from particulate material of the south coast of Korea.</title>
        <authorList>
            <person name="Jiang Y."/>
        </authorList>
    </citation>
    <scope>NUCLEOTIDE SEQUENCE [LARGE SCALE GENOMIC DNA]</scope>
    <source>
        <strain evidence="2 3">GY-19</strain>
    </source>
</reference>
<dbReference type="Gene3D" id="2.60.120.10">
    <property type="entry name" value="Jelly Rolls"/>
    <property type="match status" value="1"/>
</dbReference>
<dbReference type="PANTHER" id="PTHR40943:SF2">
    <property type="entry name" value="(S)-UREIDOGLYCINE AMINOHYDROLASE CUPIN DOMAIN-CONTAINING PROTEIN"/>
    <property type="match status" value="1"/>
</dbReference>
<dbReference type="EMBL" id="JAPTGG010000006">
    <property type="protein sequence ID" value="MCZ0865270.1"/>
    <property type="molecule type" value="Genomic_DNA"/>
</dbReference>
<dbReference type="SUPFAM" id="SSF51182">
    <property type="entry name" value="RmlC-like cupins"/>
    <property type="match status" value="1"/>
</dbReference>
<accession>A0A9J6RKP0</accession>
<dbReference type="InterPro" id="IPR008579">
    <property type="entry name" value="UGlyAH_Cupin_dom"/>
</dbReference>
<evidence type="ECO:0000259" key="1">
    <source>
        <dbReference type="Pfam" id="PF05899"/>
    </source>
</evidence>
<keyword evidence="3" id="KW-1185">Reference proteome</keyword>
<proteinExistence type="predicted"/>
<sequence length="121" mass="13582">MPVKHIFSFDSLQNQAGQSVTAPAEVMLGGNPVTTDWPAFDSADGRVSIGIWESEEYHKIKQHPNEMEYCYILEGTVRISDKEGNSQEFSQGQAFIVQPGFDGVWESLGKVRKHYIICQCN</sequence>
<evidence type="ECO:0000313" key="2">
    <source>
        <dbReference type="EMBL" id="MCZ0865270.1"/>
    </source>
</evidence>
<organism evidence="2 3">
    <name type="scientific">Dasania phycosphaerae</name>
    <dbReference type="NCBI Taxonomy" id="2950436"/>
    <lineage>
        <taxon>Bacteria</taxon>
        <taxon>Pseudomonadati</taxon>
        <taxon>Pseudomonadota</taxon>
        <taxon>Gammaproteobacteria</taxon>
        <taxon>Cellvibrionales</taxon>
        <taxon>Spongiibacteraceae</taxon>
        <taxon>Dasania</taxon>
    </lineage>
</organism>
<dbReference type="InterPro" id="IPR014710">
    <property type="entry name" value="RmlC-like_jellyroll"/>
</dbReference>
<dbReference type="CDD" id="cd02227">
    <property type="entry name" value="cupin_TM1112-like"/>
    <property type="match status" value="1"/>
</dbReference>
<dbReference type="RefSeq" id="WP_258331417.1">
    <property type="nucleotide sequence ID" value="NZ_JAPTGG010000006.1"/>
</dbReference>
<dbReference type="Proteomes" id="UP001069090">
    <property type="component" value="Unassembled WGS sequence"/>
</dbReference>
<name>A0A9J6RKP0_9GAMM</name>
<dbReference type="InterPro" id="IPR011051">
    <property type="entry name" value="RmlC_Cupin_sf"/>
</dbReference>
<protein>
    <submittedName>
        <fullName evidence="2">Cupin domain-containing protein</fullName>
    </submittedName>
</protein>